<keyword evidence="6" id="KW-0597">Phosphoprotein</keyword>
<evidence type="ECO:0000313" key="14">
    <source>
        <dbReference type="EMBL" id="KAF5953710.1"/>
    </source>
</evidence>
<dbReference type="PANTHER" id="PTHR13266:SF1">
    <property type="entry name" value="PROTEASOME INHIBITOR PI31 SUBUNIT"/>
    <property type="match status" value="1"/>
</dbReference>
<dbReference type="GO" id="GO:0004866">
    <property type="term" value="F:endopeptidase inhibitor activity"/>
    <property type="evidence" value="ECO:0007669"/>
    <property type="project" value="InterPro"/>
</dbReference>
<feature type="domain" description="PI31 proteasome regulator N-terminal" evidence="13">
    <location>
        <begin position="15"/>
        <end position="153"/>
    </location>
</feature>
<dbReference type="Pfam" id="PF08577">
    <property type="entry name" value="PI31_Prot_C"/>
    <property type="match status" value="1"/>
</dbReference>
<feature type="compositionally biased region" description="Basic and acidic residues" evidence="11">
    <location>
        <begin position="271"/>
        <end position="297"/>
    </location>
</feature>
<dbReference type="InterPro" id="IPR045128">
    <property type="entry name" value="PI31-like"/>
</dbReference>
<feature type="compositionally biased region" description="Low complexity" evidence="11">
    <location>
        <begin position="153"/>
        <end position="166"/>
    </location>
</feature>
<reference evidence="15" key="1">
    <citation type="journal article" date="2020" name="Nat. Commun.">
        <title>Genome assembly of wild tea tree DASZ reveals pedigree and selection history of tea varieties.</title>
        <authorList>
            <person name="Zhang W."/>
            <person name="Zhang Y."/>
            <person name="Qiu H."/>
            <person name="Guo Y."/>
            <person name="Wan H."/>
            <person name="Zhang X."/>
            <person name="Scossa F."/>
            <person name="Alseekh S."/>
            <person name="Zhang Q."/>
            <person name="Wang P."/>
            <person name="Xu L."/>
            <person name="Schmidt M.H."/>
            <person name="Jia X."/>
            <person name="Li D."/>
            <person name="Zhu A."/>
            <person name="Guo F."/>
            <person name="Chen W."/>
            <person name="Ni D."/>
            <person name="Usadel B."/>
            <person name="Fernie A.R."/>
            <person name="Wen W."/>
        </authorList>
    </citation>
    <scope>NUCLEOTIDE SEQUENCE [LARGE SCALE GENOMIC DNA]</scope>
    <source>
        <strain evidence="15">cv. G240</strain>
    </source>
</reference>
<dbReference type="EMBL" id="JACBKZ010000003">
    <property type="protein sequence ID" value="KAF5953710.1"/>
    <property type="molecule type" value="Genomic_DNA"/>
</dbReference>
<evidence type="ECO:0000256" key="5">
    <source>
        <dbReference type="ARBA" id="ARBA00022490"/>
    </source>
</evidence>
<evidence type="ECO:0000256" key="4">
    <source>
        <dbReference type="ARBA" id="ARBA00022481"/>
    </source>
</evidence>
<dbReference type="AlphaFoldDB" id="A0A7J7HLF7"/>
<reference evidence="14 15" key="2">
    <citation type="submission" date="2020-07" db="EMBL/GenBank/DDBJ databases">
        <title>Genome assembly of wild tea tree DASZ reveals pedigree and selection history of tea varieties.</title>
        <authorList>
            <person name="Zhang W."/>
        </authorList>
    </citation>
    <scope>NUCLEOTIDE SEQUENCE [LARGE SCALE GENOMIC DNA]</scope>
    <source>
        <strain evidence="15">cv. G240</strain>
        <tissue evidence="14">Leaf</tissue>
    </source>
</reference>
<feature type="region of interest" description="Disordered" evidence="11">
    <location>
        <begin position="151"/>
        <end position="186"/>
    </location>
</feature>
<keyword evidence="8" id="KW-0647">Proteasome</keyword>
<dbReference type="GO" id="GO:0000502">
    <property type="term" value="C:proteasome complex"/>
    <property type="evidence" value="ECO:0007669"/>
    <property type="project" value="UniProtKB-KW"/>
</dbReference>
<accession>A0A7J7HLF7</accession>
<evidence type="ECO:0000259" key="12">
    <source>
        <dbReference type="Pfam" id="PF08577"/>
    </source>
</evidence>
<evidence type="ECO:0000256" key="6">
    <source>
        <dbReference type="ARBA" id="ARBA00022553"/>
    </source>
</evidence>
<evidence type="ECO:0000256" key="11">
    <source>
        <dbReference type="SAM" id="MobiDB-lite"/>
    </source>
</evidence>
<comment type="caution">
    <text evidence="14">The sequence shown here is derived from an EMBL/GenBank/DDBJ whole genome shotgun (WGS) entry which is preliminary data.</text>
</comment>
<comment type="subcellular location">
    <subcellularLocation>
        <location evidence="2">Cytoplasm</location>
    </subcellularLocation>
    <subcellularLocation>
        <location evidence="1">Endoplasmic reticulum</location>
    </subcellularLocation>
</comment>
<evidence type="ECO:0000259" key="13">
    <source>
        <dbReference type="Pfam" id="PF11566"/>
    </source>
</evidence>
<sequence length="297" mass="31907">MADEKSVLAVIRAARPSFRNASDKMAFAVHSSFLASGYLLHSTGPPAFSDNALSSSSTDEVGIDNWNEFEDDYAFLYSNPEKDSKKVLVKCVAMNDKLLVDALKIGSSEPAHLQINIPDYDKENGGTNYGEQYKNLDKLVSSIDKEILSKLNRTSTESSSTQPSSSRTRDVEVTEPPIHRPQPPPAGIVYPPVYPVGGSDLFPGPGAGMYPTRGDFGIGGGGMFVGPDHPMFGGMGRGIGPILPGGLPGVPPGARFDPYGPPGIPGFEPNRFARDPRRPGRGTHPDLEHYRDGSDYI</sequence>
<evidence type="ECO:0000256" key="10">
    <source>
        <dbReference type="ARBA" id="ARBA00024805"/>
    </source>
</evidence>
<dbReference type="GO" id="GO:0070628">
    <property type="term" value="F:proteasome binding"/>
    <property type="evidence" value="ECO:0007669"/>
    <property type="project" value="InterPro"/>
</dbReference>
<feature type="region of interest" description="Disordered" evidence="11">
    <location>
        <begin position="251"/>
        <end position="297"/>
    </location>
</feature>
<dbReference type="GO" id="GO:0005783">
    <property type="term" value="C:endoplasmic reticulum"/>
    <property type="evidence" value="ECO:0007669"/>
    <property type="project" value="UniProtKB-SubCell"/>
</dbReference>
<dbReference type="Pfam" id="PF11566">
    <property type="entry name" value="PI31_Prot_N"/>
    <property type="match status" value="1"/>
</dbReference>
<dbReference type="Proteomes" id="UP000593564">
    <property type="component" value="Unassembled WGS sequence"/>
</dbReference>
<name>A0A7J7HLF7_CAMSI</name>
<dbReference type="InterPro" id="IPR013886">
    <property type="entry name" value="PI31_Prot_C"/>
</dbReference>
<dbReference type="InterPro" id="IPR021625">
    <property type="entry name" value="PI31_Prot_N"/>
</dbReference>
<keyword evidence="15" id="KW-1185">Reference proteome</keyword>
<keyword evidence="9" id="KW-0007">Acetylation</keyword>
<dbReference type="GO" id="GO:0043161">
    <property type="term" value="P:proteasome-mediated ubiquitin-dependent protein catabolic process"/>
    <property type="evidence" value="ECO:0007669"/>
    <property type="project" value="InterPro"/>
</dbReference>
<evidence type="ECO:0000256" key="1">
    <source>
        <dbReference type="ARBA" id="ARBA00004240"/>
    </source>
</evidence>
<evidence type="ECO:0008006" key="16">
    <source>
        <dbReference type="Google" id="ProtNLM"/>
    </source>
</evidence>
<organism evidence="14 15">
    <name type="scientific">Camellia sinensis</name>
    <name type="common">Tea plant</name>
    <name type="synonym">Thea sinensis</name>
    <dbReference type="NCBI Taxonomy" id="4442"/>
    <lineage>
        <taxon>Eukaryota</taxon>
        <taxon>Viridiplantae</taxon>
        <taxon>Streptophyta</taxon>
        <taxon>Embryophyta</taxon>
        <taxon>Tracheophyta</taxon>
        <taxon>Spermatophyta</taxon>
        <taxon>Magnoliopsida</taxon>
        <taxon>eudicotyledons</taxon>
        <taxon>Gunneridae</taxon>
        <taxon>Pentapetalae</taxon>
        <taxon>asterids</taxon>
        <taxon>Ericales</taxon>
        <taxon>Theaceae</taxon>
        <taxon>Camellia</taxon>
    </lineage>
</organism>
<evidence type="ECO:0000313" key="15">
    <source>
        <dbReference type="Proteomes" id="UP000593564"/>
    </source>
</evidence>
<dbReference type="PANTHER" id="PTHR13266">
    <property type="entry name" value="PROTEASOME INHIBITOR"/>
    <property type="match status" value="1"/>
</dbReference>
<gene>
    <name evidence="14" type="ORF">HYC85_006566</name>
</gene>
<evidence type="ECO:0000256" key="8">
    <source>
        <dbReference type="ARBA" id="ARBA00022942"/>
    </source>
</evidence>
<protein>
    <recommendedName>
        <fullName evidence="16">PI31 proteasome regulator N-terminal domain-containing protein</fullName>
    </recommendedName>
</protein>
<dbReference type="Gene3D" id="3.40.1000.30">
    <property type="match status" value="1"/>
</dbReference>
<keyword evidence="7" id="KW-0256">Endoplasmic reticulum</keyword>
<keyword evidence="4" id="KW-0488">Methylation</keyword>
<comment type="function">
    <text evidence="10">Plays an important role in control of proteasome function. Inhibits the hydrolysis of protein and peptide substrates by the 20S proteasome. Also inhibits the activation of the proteasome by the proteasome regulatory proteins PA700 and PA28.</text>
</comment>
<evidence type="ECO:0000256" key="9">
    <source>
        <dbReference type="ARBA" id="ARBA00022990"/>
    </source>
</evidence>
<evidence type="ECO:0000256" key="7">
    <source>
        <dbReference type="ARBA" id="ARBA00022824"/>
    </source>
</evidence>
<comment type="similarity">
    <text evidence="3">Belongs to the proteasome inhibitor PI31 family.</text>
</comment>
<proteinExistence type="inferred from homology"/>
<evidence type="ECO:0000256" key="3">
    <source>
        <dbReference type="ARBA" id="ARBA00006405"/>
    </source>
</evidence>
<keyword evidence="5" id="KW-0963">Cytoplasm</keyword>
<evidence type="ECO:0000256" key="2">
    <source>
        <dbReference type="ARBA" id="ARBA00004496"/>
    </source>
</evidence>
<feature type="domain" description="PI31 proteasome regulator C-terminal" evidence="12">
    <location>
        <begin position="196"/>
        <end position="261"/>
    </location>
</feature>